<dbReference type="STRING" id="3088.A0A383VZY9"/>
<evidence type="ECO:0000313" key="1">
    <source>
        <dbReference type="EMBL" id="SZX70412.1"/>
    </source>
</evidence>
<keyword evidence="2" id="KW-1185">Reference proteome</keyword>
<accession>A0A383VZY9</accession>
<dbReference type="OrthoDB" id="523423at2759"/>
<dbReference type="Proteomes" id="UP000256970">
    <property type="component" value="Unassembled WGS sequence"/>
</dbReference>
<dbReference type="AlphaFoldDB" id="A0A383VZY9"/>
<sequence length="89" mass="10125">MVLGEAHLRNILRPPPVDPTNLPPNPPHPFQKSFSFYLRQRFLKHHFPLVFGYGVAIYLFMGIDSARNSAQQASYEKAISEGHSPFGHH</sequence>
<evidence type="ECO:0000313" key="2">
    <source>
        <dbReference type="Proteomes" id="UP000256970"/>
    </source>
</evidence>
<proteinExistence type="predicted"/>
<protein>
    <submittedName>
        <fullName evidence="1">Uncharacterized protein</fullName>
    </submittedName>
</protein>
<dbReference type="EMBL" id="FNXT01000989">
    <property type="protein sequence ID" value="SZX70412.1"/>
    <property type="molecule type" value="Genomic_DNA"/>
</dbReference>
<gene>
    <name evidence="1" type="ORF">BQ4739_LOCUS10628</name>
</gene>
<reference evidence="1 2" key="1">
    <citation type="submission" date="2016-10" db="EMBL/GenBank/DDBJ databases">
        <authorList>
            <person name="Cai Z."/>
        </authorList>
    </citation>
    <scope>NUCLEOTIDE SEQUENCE [LARGE SCALE GENOMIC DNA]</scope>
</reference>
<organism evidence="1 2">
    <name type="scientific">Tetradesmus obliquus</name>
    <name type="common">Green alga</name>
    <name type="synonym">Acutodesmus obliquus</name>
    <dbReference type="NCBI Taxonomy" id="3088"/>
    <lineage>
        <taxon>Eukaryota</taxon>
        <taxon>Viridiplantae</taxon>
        <taxon>Chlorophyta</taxon>
        <taxon>core chlorophytes</taxon>
        <taxon>Chlorophyceae</taxon>
        <taxon>CS clade</taxon>
        <taxon>Sphaeropleales</taxon>
        <taxon>Scenedesmaceae</taxon>
        <taxon>Tetradesmus</taxon>
    </lineage>
</organism>
<name>A0A383VZY9_TETOB</name>